<dbReference type="InterPro" id="IPR043128">
    <property type="entry name" value="Rev_trsase/Diguanyl_cyclase"/>
</dbReference>
<dbReference type="Gene3D" id="3.30.70.270">
    <property type="match status" value="1"/>
</dbReference>
<gene>
    <name evidence="1" type="ORF">HS1_001064</name>
</gene>
<protein>
    <submittedName>
        <fullName evidence="1">CRISPR-associated protein, family</fullName>
    </submittedName>
</protein>
<dbReference type="Proteomes" id="UP000070560">
    <property type="component" value="Chromosome"/>
</dbReference>
<proteinExistence type="predicted"/>
<dbReference type="RefSeq" id="WP_066061995.1">
    <property type="nucleotide sequence ID" value="NZ_CP013015.1"/>
</dbReference>
<dbReference type="EMBL" id="CP013015">
    <property type="protein sequence ID" value="AMM40868.1"/>
    <property type="molecule type" value="Genomic_DNA"/>
</dbReference>
<dbReference type="AlphaFoldDB" id="A0A7U4QK68"/>
<dbReference type="GO" id="GO:0051607">
    <property type="term" value="P:defense response to virus"/>
    <property type="evidence" value="ECO:0007669"/>
    <property type="project" value="UniProtKB-KW"/>
</dbReference>
<accession>A0A7U4QK68</accession>
<dbReference type="GO" id="GO:0000166">
    <property type="term" value="F:nucleotide binding"/>
    <property type="evidence" value="ECO:0007669"/>
    <property type="project" value="UniProtKB-KW"/>
</dbReference>
<dbReference type="OrthoDB" id="9792861at2"/>
<keyword evidence="2" id="KW-1185">Reference proteome</keyword>
<evidence type="ECO:0000313" key="1">
    <source>
        <dbReference type="EMBL" id="AMM40868.1"/>
    </source>
</evidence>
<organism evidence="1 2">
    <name type="scientific">Desulfofervidus auxilii</name>
    <dbReference type="NCBI Taxonomy" id="1621989"/>
    <lineage>
        <taxon>Bacteria</taxon>
        <taxon>Pseudomonadati</taxon>
        <taxon>Thermodesulfobacteriota</taxon>
        <taxon>Candidatus Desulfofervidia</taxon>
        <taxon>Candidatus Desulfofervidales</taxon>
        <taxon>Candidatus Desulfofervidaceae</taxon>
        <taxon>Candidatus Desulfofervidus</taxon>
    </lineage>
</organism>
<dbReference type="KEGG" id="daw:HS1_001064"/>
<evidence type="ECO:0000313" key="2">
    <source>
        <dbReference type="Proteomes" id="UP000070560"/>
    </source>
</evidence>
<sequence>MTDSLKEIGKYRDFILFMELLALLHDVGKYYEEVKKKNGKRPLRPPAYHNTIGALILGIEKLKNKDVVIEENNKILMSNGENYAPIDLRSIPFRISSKIFNESFNFFEEIIPDIWKTEEFLNETIGEFLICHHEHYGYKSLRAKTRPQKLLSKADSLDSAEDREGALDRKNRLKRGDFLNTPFGILDKIEYRFKDEENILNRIASALEEKNFNKIFSKGNYVTLKNEIQKVWYARPADTRPPFNDTTLWNHAYMVSSIFKSTVAITLLKGEIIGPGKIASNLGILSVQSPNRHFLTMVNRLPDYNGRWEVFKQIRRQVRHLIEFEVPLGNLVYEDINGQYFLIPYLEFPGAKGPDYGEIRDRIIEIYQEKTDGLLLPRIKIEKCEIKGKILQIGKTIIKLKKEYESNIDGMIGWYYFDEDFRKPKWIEEWKGMDEREICQVCFKMPAEKQHFIYHDRICRWCQQRRESPAKEEEAKFLDEVMDKDQRFALLVGQIGLLDQWLKGDYICTTFVNKETGLTKSPSPSRMMRIYQEIDRFDKNIISSIKKNFQLKHLKFHIDYCDPTGSKTKKDLAYKIYRHRLEKKWLKEVVKEYLIEKGCLNSDILNNTAGKVFSAITYNGKSPYLDLFIRNTTAETITDYASISDDKAAWSATEAVKRYLKKFKDMINFEFKTDIGEILRLKITDLEEFNEEGFVNGIKTVSKIKSIYSFSGEFMYLVPANEALNIANKLRDEFNGRYYKVQGRLCLNLGIVYADHKYPLYMVLDAGKRMLKEFQVANGLETEKKFGMTGNTEAYGIPAICKKENNTVIVDFKEGVFKKEEQLINIDNKLIKLEVGKDKEIDDKFYPYFLQKINGQVKPVYIGKIPFGCEIIFSPGVFDFEYLNSSRVRMNLTLKKQYGQWRKRDSLFPLIHTRPYQIWKIENIINAGRQFRDARPSTTALENFRELLAREIYNWFKNKEDFPQSEDKELVKSLAQVLITTMEGLKKEVSATLLNFSKDLEIFDLLELALFLNAFDFS</sequence>
<name>A0A7U4QK68_DESA2</name>
<reference evidence="1 2" key="1">
    <citation type="submission" date="2015-10" db="EMBL/GenBank/DDBJ databases">
        <title>Candidatus Desulfofervidus auxilii, a hydrogenotrophic sulfate-reducing bacterium involved in the thermophilic anaerobic oxidation of methane.</title>
        <authorList>
            <person name="Krukenberg V."/>
            <person name="Richter M."/>
            <person name="Wegener G."/>
        </authorList>
    </citation>
    <scope>NUCLEOTIDE SEQUENCE [LARGE SCALE GENOMIC DNA]</scope>
    <source>
        <strain evidence="1 2">HS1</strain>
    </source>
</reference>